<organism evidence="3 4">
    <name type="scientific">Novosphingobium rhizovicinum</name>
    <dbReference type="NCBI Taxonomy" id="3228928"/>
    <lineage>
        <taxon>Bacteria</taxon>
        <taxon>Pseudomonadati</taxon>
        <taxon>Pseudomonadota</taxon>
        <taxon>Alphaproteobacteria</taxon>
        <taxon>Sphingomonadales</taxon>
        <taxon>Sphingomonadaceae</taxon>
        <taxon>Novosphingobium</taxon>
    </lineage>
</organism>
<keyword evidence="4" id="KW-1185">Reference proteome</keyword>
<dbReference type="InterPro" id="IPR052932">
    <property type="entry name" value="OprB_Porin"/>
</dbReference>
<name>A0ABV3RE44_9SPHN</name>
<evidence type="ECO:0000256" key="2">
    <source>
        <dbReference type="RuleBase" id="RU363072"/>
    </source>
</evidence>
<dbReference type="EMBL" id="JBFNXR010000052">
    <property type="protein sequence ID" value="MEW9856366.1"/>
    <property type="molecule type" value="Genomic_DNA"/>
</dbReference>
<proteinExistence type="inferred from homology"/>
<evidence type="ECO:0000313" key="3">
    <source>
        <dbReference type="EMBL" id="MEW9856366.1"/>
    </source>
</evidence>
<reference evidence="3 4" key="1">
    <citation type="submission" date="2024-06" db="EMBL/GenBank/DDBJ databases">
        <title>Novosphingobium rhizovicinus M1R2S20.</title>
        <authorList>
            <person name="Sun J.-Q."/>
        </authorList>
    </citation>
    <scope>NUCLEOTIDE SEQUENCE [LARGE SCALE GENOMIC DNA]</scope>
    <source>
        <strain evidence="3 4">M1R2S20</strain>
    </source>
</reference>
<dbReference type="PANTHER" id="PTHR37944:SF1">
    <property type="entry name" value="PORIN B"/>
    <property type="match status" value="1"/>
</dbReference>
<sequence>MNSKQYVRQGLVLGLWLGTLFVYPSAFAADAELRAFDLAGHYIGDIVYIGEGKSDGRTFVVHEAEAAADIDLEQLAGAQGLSAGVHFLATAGGQPNEAAGTLQGVNNLEVDQHRLRLYQVWLEQTFAADRASLRVGLTDLNSDFYQNESAGLLLGPAFGLGSELAATGPNGPSTFPSTALTARLSYRVGRTAYGKIAVINAKAGVLGEPNGIDFGMHHSALLIGEVGTVGRGKLALGAWGYTEAQDDIYQVRSDASPAKRTAAGAYLLAEYRLTEKEAPGVHAFLRVGRSDGATTPFRGGFQAGVLMNGAIAARADSKVSFGVHQGQLSKGFRRLLLDEHGRKAESSEWGLELTYSDNLTPYLAIQPDLQFIRRSFAENGERSTVVFTIRTTIDFSELG</sequence>
<dbReference type="PANTHER" id="PTHR37944">
    <property type="entry name" value="PORIN B"/>
    <property type="match status" value="1"/>
</dbReference>
<evidence type="ECO:0000313" key="4">
    <source>
        <dbReference type="Proteomes" id="UP001556118"/>
    </source>
</evidence>
<comment type="similarity">
    <text evidence="1 2">Belongs to the OprB family.</text>
</comment>
<evidence type="ECO:0000256" key="1">
    <source>
        <dbReference type="ARBA" id="ARBA00008769"/>
    </source>
</evidence>
<protein>
    <submittedName>
        <fullName evidence="3">Carbohydrate porin</fullName>
    </submittedName>
</protein>
<dbReference type="InterPro" id="IPR038673">
    <property type="entry name" value="OprB_sf"/>
</dbReference>
<dbReference type="RefSeq" id="WP_367774792.1">
    <property type="nucleotide sequence ID" value="NZ_JBFNXR010000052.1"/>
</dbReference>
<dbReference type="Gene3D" id="2.40.160.180">
    <property type="entry name" value="Carbohydrate-selective porin OprB"/>
    <property type="match status" value="1"/>
</dbReference>
<dbReference type="InterPro" id="IPR007049">
    <property type="entry name" value="Carb-sel_porin_OprB"/>
</dbReference>
<dbReference type="Proteomes" id="UP001556118">
    <property type="component" value="Unassembled WGS sequence"/>
</dbReference>
<accession>A0ABV3RE44</accession>
<gene>
    <name evidence="3" type="ORF">ABUH87_14605</name>
</gene>
<comment type="caution">
    <text evidence="3">The sequence shown here is derived from an EMBL/GenBank/DDBJ whole genome shotgun (WGS) entry which is preliminary data.</text>
</comment>
<dbReference type="Pfam" id="PF04966">
    <property type="entry name" value="OprB"/>
    <property type="match status" value="1"/>
</dbReference>